<dbReference type="Proteomes" id="UP000199577">
    <property type="component" value="Unassembled WGS sequence"/>
</dbReference>
<gene>
    <name evidence="1" type="ORF">SAMN05421747_10936</name>
</gene>
<proteinExistence type="predicted"/>
<dbReference type="EMBL" id="FOLL01000009">
    <property type="protein sequence ID" value="SFC34968.1"/>
    <property type="molecule type" value="Genomic_DNA"/>
</dbReference>
<dbReference type="AlphaFoldDB" id="A0A1I1IL48"/>
<sequence>MYEYLGDIGINPFNRYITAANAAKRDHLLQKKRWAEVVHRYYGKT</sequence>
<accession>A0A1I1IL48</accession>
<reference evidence="1 2" key="1">
    <citation type="submission" date="2016-10" db="EMBL/GenBank/DDBJ databases">
        <authorList>
            <person name="de Groot N.N."/>
        </authorList>
    </citation>
    <scope>NUCLEOTIDE SEQUENCE [LARGE SCALE GENOMIC DNA]</scope>
    <source>
        <strain evidence="1 2">DSM 22900</strain>
    </source>
</reference>
<keyword evidence="2" id="KW-1185">Reference proteome</keyword>
<name>A0A1I1IL48_9SPHI</name>
<protein>
    <submittedName>
        <fullName evidence="1">Uncharacterized protein</fullName>
    </submittedName>
</protein>
<evidence type="ECO:0000313" key="1">
    <source>
        <dbReference type="EMBL" id="SFC34968.1"/>
    </source>
</evidence>
<dbReference type="STRING" id="623281.SAMN05421747_10936"/>
<organism evidence="1 2">
    <name type="scientific">Parapedobacter composti</name>
    <dbReference type="NCBI Taxonomy" id="623281"/>
    <lineage>
        <taxon>Bacteria</taxon>
        <taxon>Pseudomonadati</taxon>
        <taxon>Bacteroidota</taxon>
        <taxon>Sphingobacteriia</taxon>
        <taxon>Sphingobacteriales</taxon>
        <taxon>Sphingobacteriaceae</taxon>
        <taxon>Parapedobacter</taxon>
    </lineage>
</organism>
<evidence type="ECO:0000313" key="2">
    <source>
        <dbReference type="Proteomes" id="UP000199577"/>
    </source>
</evidence>